<evidence type="ECO:0000256" key="13">
    <source>
        <dbReference type="ARBA" id="ARBA00040794"/>
    </source>
</evidence>
<keyword evidence="6" id="KW-0227">DNA damage</keyword>
<feature type="domain" description="Nudix hydrolase" evidence="19">
    <location>
        <begin position="6"/>
        <end position="133"/>
    </location>
</feature>
<proteinExistence type="inferred from homology"/>
<evidence type="ECO:0000256" key="3">
    <source>
        <dbReference type="ARBA" id="ARBA00022457"/>
    </source>
</evidence>
<evidence type="ECO:0000256" key="14">
    <source>
        <dbReference type="ARBA" id="ARBA00041592"/>
    </source>
</evidence>
<feature type="binding site" evidence="18">
    <location>
        <position position="40"/>
    </location>
    <ligand>
        <name>Mg(2+)</name>
        <dbReference type="ChEBI" id="CHEBI:18420"/>
    </ligand>
</feature>
<feature type="binding site" evidence="17">
    <location>
        <position position="26"/>
    </location>
    <ligand>
        <name>8-oxo-dGTP</name>
        <dbReference type="ChEBI" id="CHEBI:77896"/>
    </ligand>
</feature>
<dbReference type="SUPFAM" id="SSF51391">
    <property type="entry name" value="Thiamin phosphate synthase"/>
    <property type="match status" value="1"/>
</dbReference>
<keyword evidence="7" id="KW-0378">Hydrolase</keyword>
<dbReference type="InterPro" id="IPR036206">
    <property type="entry name" value="ThiamineP_synth_sf"/>
</dbReference>
<dbReference type="KEGG" id="mmai:sS8_4655"/>
<dbReference type="InterPro" id="IPR029119">
    <property type="entry name" value="MutY_C"/>
</dbReference>
<dbReference type="EMBL" id="AP017928">
    <property type="protein sequence ID" value="BBA36585.1"/>
    <property type="molecule type" value="Genomic_DNA"/>
</dbReference>
<organism evidence="20 21">
    <name type="scientific">Methylocaldum marinum</name>
    <dbReference type="NCBI Taxonomy" id="1432792"/>
    <lineage>
        <taxon>Bacteria</taxon>
        <taxon>Pseudomonadati</taxon>
        <taxon>Pseudomonadota</taxon>
        <taxon>Gammaproteobacteria</taxon>
        <taxon>Methylococcales</taxon>
        <taxon>Methylococcaceae</taxon>
        <taxon>Methylocaldum</taxon>
    </lineage>
</organism>
<dbReference type="GO" id="GO:0008413">
    <property type="term" value="F:8-oxo-7,8-dihydroguanosine triphosphate pyrophosphatase activity"/>
    <property type="evidence" value="ECO:0007669"/>
    <property type="project" value="InterPro"/>
</dbReference>
<dbReference type="PANTHER" id="PTHR47707:SF1">
    <property type="entry name" value="NUDIX HYDROLASE FAMILY PROTEIN"/>
    <property type="match status" value="1"/>
</dbReference>
<dbReference type="EC" id="3.6.1.55" evidence="12"/>
<evidence type="ECO:0000256" key="11">
    <source>
        <dbReference type="ARBA" id="ARBA00036904"/>
    </source>
</evidence>
<gene>
    <name evidence="20" type="ORF">sS8_4655</name>
</gene>
<sequence>MSTCAELHVAAGVIRNDLGQVLIARRAVHVDQGNLWEFPGGKLERGETARQALCRELHEELNLKVLEASPLIRVRHAYPERHVLLDVWQVHRFEGSPIGMQGQPIRWVLPDELSRFSFPAANRPIVAAARLPDRYAILDDDTGDDAVLRERLHRLVSRGISLIQLRARRLGMPRYEALAQYAAEYCRAQRVTLLMNADSDWVSGIPVAGVHLTAQRLMSLRERPLDEARWVAASCHNLAELRQAERIGVDLAVLAPVQPTPTHPHAVPLGWQTFAELVDQVNIPIFALGGLSPDDIDHAKAHGAQGVAGIRGFLR</sequence>
<feature type="binding site" evidence="17">
    <location>
        <position position="122"/>
    </location>
    <ligand>
        <name>8-oxo-dGTP</name>
        <dbReference type="ChEBI" id="CHEBI:77896"/>
    </ligand>
</feature>
<dbReference type="NCBIfam" id="TIGR00586">
    <property type="entry name" value="mutt"/>
    <property type="match status" value="1"/>
</dbReference>
<dbReference type="AlphaFoldDB" id="A0A250KY88"/>
<evidence type="ECO:0000256" key="8">
    <source>
        <dbReference type="ARBA" id="ARBA00022842"/>
    </source>
</evidence>
<evidence type="ECO:0000256" key="2">
    <source>
        <dbReference type="ARBA" id="ARBA00005582"/>
    </source>
</evidence>
<reference evidence="20 21" key="1">
    <citation type="submission" date="2016-12" db="EMBL/GenBank/DDBJ databases">
        <title>Genome sequencing of Methylocaldum marinum.</title>
        <authorList>
            <person name="Takeuchi M."/>
            <person name="Kamagata Y."/>
            <person name="Hiraoka S."/>
            <person name="Oshima K."/>
            <person name="Hattori M."/>
            <person name="Iwasaki W."/>
        </authorList>
    </citation>
    <scope>NUCLEOTIDE SEQUENCE [LARGE SCALE GENOMIC DNA]</scope>
    <source>
        <strain evidence="20 21">S8</strain>
    </source>
</reference>
<dbReference type="InterPro" id="IPR000086">
    <property type="entry name" value="NUDIX_hydrolase_dom"/>
</dbReference>
<dbReference type="RefSeq" id="WP_119631733.1">
    <property type="nucleotide sequence ID" value="NZ_AP017928.1"/>
</dbReference>
<dbReference type="PANTHER" id="PTHR47707">
    <property type="entry name" value="8-OXO-DGTP DIPHOSPHATASE"/>
    <property type="match status" value="1"/>
</dbReference>
<evidence type="ECO:0000313" key="21">
    <source>
        <dbReference type="Proteomes" id="UP000266313"/>
    </source>
</evidence>
<evidence type="ECO:0000256" key="18">
    <source>
        <dbReference type="PIRSR" id="PIRSR603561-2"/>
    </source>
</evidence>
<comment type="catalytic activity">
    <reaction evidence="10">
        <text>8-oxo-dGTP + H2O = 8-oxo-dGMP + diphosphate + H(+)</text>
        <dbReference type="Rhea" id="RHEA:31575"/>
        <dbReference type="ChEBI" id="CHEBI:15377"/>
        <dbReference type="ChEBI" id="CHEBI:15378"/>
        <dbReference type="ChEBI" id="CHEBI:33019"/>
        <dbReference type="ChEBI" id="CHEBI:63224"/>
        <dbReference type="ChEBI" id="CHEBI:77896"/>
        <dbReference type="EC" id="3.6.1.55"/>
    </reaction>
</comment>
<dbReference type="CDD" id="cd03425">
    <property type="entry name" value="NUDIX_MutT_NudA_like"/>
    <property type="match status" value="1"/>
</dbReference>
<dbReference type="GO" id="GO:0006260">
    <property type="term" value="P:DNA replication"/>
    <property type="evidence" value="ECO:0007669"/>
    <property type="project" value="UniProtKB-KW"/>
</dbReference>
<dbReference type="Proteomes" id="UP000266313">
    <property type="component" value="Chromosome"/>
</dbReference>
<protein>
    <recommendedName>
        <fullName evidence="13">8-oxo-dGTP diphosphatase</fullName>
        <ecNumber evidence="12">3.6.1.55</ecNumber>
    </recommendedName>
    <alternativeName>
        <fullName evidence="16">7,8-dihydro-8-oxoguanine-triphosphatase</fullName>
    </alternativeName>
    <alternativeName>
        <fullName evidence="15">Mutator protein MutT</fullName>
    </alternativeName>
    <alternativeName>
        <fullName evidence="14">dGTP pyrophosphohydrolase</fullName>
    </alternativeName>
</protein>
<dbReference type="PRINTS" id="PR01401">
    <property type="entry name" value="MUTATORMUTT"/>
</dbReference>
<keyword evidence="5 18" id="KW-0479">Metal-binding</keyword>
<keyword evidence="9" id="KW-0234">DNA repair</keyword>
<dbReference type="PROSITE" id="PS00893">
    <property type="entry name" value="NUDIX_BOX"/>
    <property type="match status" value="1"/>
</dbReference>
<dbReference type="InterPro" id="IPR013785">
    <property type="entry name" value="Aldolase_TIM"/>
</dbReference>
<evidence type="ECO:0000256" key="6">
    <source>
        <dbReference type="ARBA" id="ARBA00022763"/>
    </source>
</evidence>
<dbReference type="Gene3D" id="3.20.20.70">
    <property type="entry name" value="Aldolase class I"/>
    <property type="match status" value="1"/>
</dbReference>
<dbReference type="InterPro" id="IPR020476">
    <property type="entry name" value="Nudix_hydrolase"/>
</dbReference>
<dbReference type="SUPFAM" id="SSF55811">
    <property type="entry name" value="Nudix"/>
    <property type="match status" value="1"/>
</dbReference>
<evidence type="ECO:0000256" key="9">
    <source>
        <dbReference type="ARBA" id="ARBA00023204"/>
    </source>
</evidence>
<evidence type="ECO:0000256" key="15">
    <source>
        <dbReference type="ARBA" id="ARBA00041979"/>
    </source>
</evidence>
<evidence type="ECO:0000256" key="12">
    <source>
        <dbReference type="ARBA" id="ARBA00038905"/>
    </source>
</evidence>
<dbReference type="GO" id="GO:0044715">
    <property type="term" value="F:8-oxo-dGDP phosphatase activity"/>
    <property type="evidence" value="ECO:0007669"/>
    <property type="project" value="TreeGrafter"/>
</dbReference>
<dbReference type="InterPro" id="IPR020084">
    <property type="entry name" value="NUDIX_hydrolase_CS"/>
</dbReference>
<evidence type="ECO:0000256" key="4">
    <source>
        <dbReference type="ARBA" id="ARBA00022705"/>
    </source>
</evidence>
<comment type="similarity">
    <text evidence="2">Belongs to the Nudix hydrolase family.</text>
</comment>
<dbReference type="InterPro" id="IPR003561">
    <property type="entry name" value="Mutator_MutT"/>
</dbReference>
<comment type="catalytic activity">
    <reaction evidence="11">
        <text>8-oxo-GTP + H2O = 8-oxo-GMP + diphosphate + H(+)</text>
        <dbReference type="Rhea" id="RHEA:67616"/>
        <dbReference type="ChEBI" id="CHEBI:15377"/>
        <dbReference type="ChEBI" id="CHEBI:15378"/>
        <dbReference type="ChEBI" id="CHEBI:33019"/>
        <dbReference type="ChEBI" id="CHEBI:143553"/>
        <dbReference type="ChEBI" id="CHEBI:145694"/>
    </reaction>
</comment>
<dbReference type="Pfam" id="PF02581">
    <property type="entry name" value="TMP-TENI"/>
    <property type="match status" value="1"/>
</dbReference>
<dbReference type="OrthoDB" id="9810648at2"/>
<evidence type="ECO:0000256" key="10">
    <source>
        <dbReference type="ARBA" id="ARBA00035861"/>
    </source>
</evidence>
<dbReference type="PROSITE" id="PS51462">
    <property type="entry name" value="NUDIX"/>
    <property type="match status" value="1"/>
</dbReference>
<dbReference type="GO" id="GO:0035539">
    <property type="term" value="F:8-oxo-7,8-dihydrodeoxyguanosine triphosphate pyrophosphatase activity"/>
    <property type="evidence" value="ECO:0007669"/>
    <property type="project" value="UniProtKB-EC"/>
</dbReference>
<evidence type="ECO:0000256" key="7">
    <source>
        <dbReference type="ARBA" id="ARBA00022801"/>
    </source>
</evidence>
<dbReference type="CDD" id="cd00564">
    <property type="entry name" value="TMP_TenI"/>
    <property type="match status" value="1"/>
</dbReference>
<dbReference type="PRINTS" id="PR00502">
    <property type="entry name" value="NUDIXFAMILY"/>
</dbReference>
<dbReference type="InterPro" id="IPR015797">
    <property type="entry name" value="NUDIX_hydrolase-like_dom_sf"/>
</dbReference>
<accession>A0A250KY88</accession>
<evidence type="ECO:0000256" key="17">
    <source>
        <dbReference type="PIRSR" id="PIRSR603561-1"/>
    </source>
</evidence>
<keyword evidence="8 18" id="KW-0460">Magnesium</keyword>
<dbReference type="InterPro" id="IPR047127">
    <property type="entry name" value="MutT-like"/>
</dbReference>
<dbReference type="GO" id="GO:0044716">
    <property type="term" value="F:8-oxo-GDP phosphatase activity"/>
    <property type="evidence" value="ECO:0007669"/>
    <property type="project" value="TreeGrafter"/>
</dbReference>
<evidence type="ECO:0000313" key="20">
    <source>
        <dbReference type="EMBL" id="BBA36585.1"/>
    </source>
</evidence>
<dbReference type="Pfam" id="PF14815">
    <property type="entry name" value="NUDIX_4"/>
    <property type="match status" value="1"/>
</dbReference>
<evidence type="ECO:0000256" key="16">
    <source>
        <dbReference type="ARBA" id="ARBA00042798"/>
    </source>
</evidence>
<feature type="binding site" evidence="17">
    <location>
        <begin position="37"/>
        <end position="40"/>
    </location>
    <ligand>
        <name>8-oxo-dGTP</name>
        <dbReference type="ChEBI" id="CHEBI:77896"/>
    </ligand>
</feature>
<evidence type="ECO:0000256" key="1">
    <source>
        <dbReference type="ARBA" id="ARBA00001946"/>
    </source>
</evidence>
<feature type="binding site" evidence="18">
    <location>
        <position position="60"/>
    </location>
    <ligand>
        <name>Mg(2+)</name>
        <dbReference type="ChEBI" id="CHEBI:18420"/>
    </ligand>
</feature>
<name>A0A250KY88_9GAMM</name>
<keyword evidence="21" id="KW-1185">Reference proteome</keyword>
<dbReference type="InterPro" id="IPR022998">
    <property type="entry name" value="ThiamineP_synth_TenI"/>
</dbReference>
<keyword evidence="4" id="KW-0235">DNA replication</keyword>
<comment type="cofactor">
    <cofactor evidence="1 18">
        <name>Mg(2+)</name>
        <dbReference type="ChEBI" id="CHEBI:18420"/>
    </cofactor>
</comment>
<dbReference type="GO" id="GO:0009228">
    <property type="term" value="P:thiamine biosynthetic process"/>
    <property type="evidence" value="ECO:0007669"/>
    <property type="project" value="UniProtKB-KW"/>
</dbReference>
<dbReference type="FunFam" id="3.90.79.10:FF:000014">
    <property type="entry name" value="8-oxo-dGTP diphosphatase MutT"/>
    <property type="match status" value="1"/>
</dbReference>
<dbReference type="GO" id="GO:0046872">
    <property type="term" value="F:metal ion binding"/>
    <property type="evidence" value="ECO:0007669"/>
    <property type="project" value="UniProtKB-KW"/>
</dbReference>
<dbReference type="GO" id="GO:0006281">
    <property type="term" value="P:DNA repair"/>
    <property type="evidence" value="ECO:0007669"/>
    <property type="project" value="UniProtKB-KW"/>
</dbReference>
<dbReference type="NCBIfam" id="NF006530">
    <property type="entry name" value="PRK08999.1"/>
    <property type="match status" value="1"/>
</dbReference>
<evidence type="ECO:0000259" key="19">
    <source>
        <dbReference type="PROSITE" id="PS51462"/>
    </source>
</evidence>
<evidence type="ECO:0000256" key="5">
    <source>
        <dbReference type="ARBA" id="ARBA00022723"/>
    </source>
</evidence>
<keyword evidence="3" id="KW-0515">Mutator protein</keyword>
<dbReference type="Gene3D" id="3.90.79.10">
    <property type="entry name" value="Nucleoside Triphosphate Pyrophosphohydrolase"/>
    <property type="match status" value="1"/>
</dbReference>